<sequence length="175" mass="18601">MPLPRIVDLTISVVFCFLYGHNFIKDQHQSGTVECERESEFAVNPEVAVPVSRPALRATQVGTAVTPTPTSLSLFVSSVSQTASSSSSPTGTSSPSASATPSNDDNALSAGAKAGIAIGAVFAVIAVAATGYLFYRNHRKIKELEARAYPQELNVEPKTVSTEYCRHDYQPVPPS</sequence>
<proteinExistence type="predicted"/>
<dbReference type="EMBL" id="MU006703">
    <property type="protein sequence ID" value="KAF2631940.1"/>
    <property type="molecule type" value="Genomic_DNA"/>
</dbReference>
<organism evidence="1 2">
    <name type="scientific">Macroventuria anomochaeta</name>
    <dbReference type="NCBI Taxonomy" id="301207"/>
    <lineage>
        <taxon>Eukaryota</taxon>
        <taxon>Fungi</taxon>
        <taxon>Dikarya</taxon>
        <taxon>Ascomycota</taxon>
        <taxon>Pezizomycotina</taxon>
        <taxon>Dothideomycetes</taxon>
        <taxon>Pleosporomycetidae</taxon>
        <taxon>Pleosporales</taxon>
        <taxon>Pleosporineae</taxon>
        <taxon>Didymellaceae</taxon>
        <taxon>Macroventuria</taxon>
    </lineage>
</organism>
<comment type="caution">
    <text evidence="1">The sequence shown here is derived from an EMBL/GenBank/DDBJ whole genome shotgun (WGS) entry which is preliminary data.</text>
</comment>
<evidence type="ECO:0000313" key="1">
    <source>
        <dbReference type="EMBL" id="KAF2631940.1"/>
    </source>
</evidence>
<reference evidence="1" key="1">
    <citation type="journal article" date="2020" name="Stud. Mycol.">
        <title>101 Dothideomycetes genomes: a test case for predicting lifestyles and emergence of pathogens.</title>
        <authorList>
            <person name="Haridas S."/>
            <person name="Albert R."/>
            <person name="Binder M."/>
            <person name="Bloem J."/>
            <person name="Labutti K."/>
            <person name="Salamov A."/>
            <person name="Andreopoulos B."/>
            <person name="Baker S."/>
            <person name="Barry K."/>
            <person name="Bills G."/>
            <person name="Bluhm B."/>
            <person name="Cannon C."/>
            <person name="Castanera R."/>
            <person name="Culley D."/>
            <person name="Daum C."/>
            <person name="Ezra D."/>
            <person name="Gonzalez J."/>
            <person name="Henrissat B."/>
            <person name="Kuo A."/>
            <person name="Liang C."/>
            <person name="Lipzen A."/>
            <person name="Lutzoni F."/>
            <person name="Magnuson J."/>
            <person name="Mondo S."/>
            <person name="Nolan M."/>
            <person name="Ohm R."/>
            <person name="Pangilinan J."/>
            <person name="Park H.-J."/>
            <person name="Ramirez L."/>
            <person name="Alfaro M."/>
            <person name="Sun H."/>
            <person name="Tritt A."/>
            <person name="Yoshinaga Y."/>
            <person name="Zwiers L.-H."/>
            <person name="Turgeon B."/>
            <person name="Goodwin S."/>
            <person name="Spatafora J."/>
            <person name="Crous P."/>
            <person name="Grigoriev I."/>
        </authorList>
    </citation>
    <scope>NUCLEOTIDE SEQUENCE</scope>
    <source>
        <strain evidence="1">CBS 525.71</strain>
    </source>
</reference>
<evidence type="ECO:0000313" key="2">
    <source>
        <dbReference type="Proteomes" id="UP000799754"/>
    </source>
</evidence>
<name>A0ACB6SCD2_9PLEO</name>
<accession>A0ACB6SCD2</accession>
<dbReference type="Proteomes" id="UP000799754">
    <property type="component" value="Unassembled WGS sequence"/>
</dbReference>
<protein>
    <submittedName>
        <fullName evidence="1">Uncharacterized protein</fullName>
    </submittedName>
</protein>
<gene>
    <name evidence="1" type="ORF">BU25DRAFT_417717</name>
</gene>
<keyword evidence="2" id="KW-1185">Reference proteome</keyword>